<protein>
    <submittedName>
        <fullName evidence="1">RHS repeat-associated core domain-containing protein</fullName>
    </submittedName>
</protein>
<dbReference type="Gene3D" id="2.180.10.10">
    <property type="entry name" value="RHS repeat-associated core"/>
    <property type="match status" value="1"/>
</dbReference>
<reference evidence="1 2" key="1">
    <citation type="submission" date="2019-08" db="EMBL/GenBank/DDBJ databases">
        <authorList>
            <person name="Dhanesh K."/>
            <person name="Kumar G."/>
            <person name="Sasikala C."/>
            <person name="Venkata Ramana C."/>
        </authorList>
    </citation>
    <scope>NUCLEOTIDE SEQUENCE [LARGE SCALE GENOMIC DNA]</scope>
    <source>
        <strain evidence="1 2">JC645</strain>
    </source>
</reference>
<dbReference type="EMBL" id="VWOX01000023">
    <property type="protein sequence ID" value="KAA5539025.1"/>
    <property type="molecule type" value="Genomic_DNA"/>
</dbReference>
<dbReference type="AlphaFoldDB" id="A0A5M6D1P3"/>
<gene>
    <name evidence="1" type="ORF">FYK55_25725</name>
</gene>
<dbReference type="NCBIfam" id="TIGR03696">
    <property type="entry name" value="Rhs_assc_core"/>
    <property type="match status" value="1"/>
</dbReference>
<dbReference type="Proteomes" id="UP000324479">
    <property type="component" value="Unassembled WGS sequence"/>
</dbReference>
<sequence>MHQPTAVWPNDPSQQEFSPVRAPRIAERFYRTQQYSITALTDLSGTIKERYAYDAYGGVSIFDNSGSSRSATAEGNRSTYTGREWDDELGLYHYRARMYDPICGRFLSRDPIGYLDSQNLYRNNFGTRDVDPTGRKCTFTGRKTSSSFEADGLLAIGTVADGTSPSPAGNGFVDEIRCRCIEKRVDNFACSAVRWRNTCGVWLPRIVNWNKRVAKYRTIVKKLPARGGQYEYTSIVILNADKFSVSIAALTQGDQVFADMQCRAFCQRNKPAGPWKSEPDDWVEGLQD</sequence>
<organism evidence="1 2">
    <name type="scientific">Roseiconus nitratireducens</name>
    <dbReference type="NCBI Taxonomy" id="2605748"/>
    <lineage>
        <taxon>Bacteria</taxon>
        <taxon>Pseudomonadati</taxon>
        <taxon>Planctomycetota</taxon>
        <taxon>Planctomycetia</taxon>
        <taxon>Pirellulales</taxon>
        <taxon>Pirellulaceae</taxon>
        <taxon>Roseiconus</taxon>
    </lineage>
</organism>
<name>A0A5M6D1P3_9BACT</name>
<keyword evidence="2" id="KW-1185">Reference proteome</keyword>
<dbReference type="PANTHER" id="PTHR32305">
    <property type="match status" value="1"/>
</dbReference>
<proteinExistence type="predicted"/>
<evidence type="ECO:0000313" key="2">
    <source>
        <dbReference type="Proteomes" id="UP000324479"/>
    </source>
</evidence>
<accession>A0A5M6D1P3</accession>
<dbReference type="InterPro" id="IPR050708">
    <property type="entry name" value="T6SS_VgrG/RHS"/>
</dbReference>
<dbReference type="PRINTS" id="PR00394">
    <property type="entry name" value="RHSPROTEIN"/>
</dbReference>
<comment type="caution">
    <text evidence="1">The sequence shown here is derived from an EMBL/GenBank/DDBJ whole genome shotgun (WGS) entry which is preliminary data.</text>
</comment>
<dbReference type="InterPro" id="IPR022385">
    <property type="entry name" value="Rhs_assc_core"/>
</dbReference>
<dbReference type="PANTHER" id="PTHR32305:SF15">
    <property type="entry name" value="PROTEIN RHSA-RELATED"/>
    <property type="match status" value="1"/>
</dbReference>
<evidence type="ECO:0000313" key="1">
    <source>
        <dbReference type="EMBL" id="KAA5539025.1"/>
    </source>
</evidence>